<dbReference type="Proteomes" id="UP000272481">
    <property type="component" value="Unassembled WGS sequence"/>
</dbReference>
<dbReference type="RefSeq" id="WP_092098385.1">
    <property type="nucleotide sequence ID" value="NZ_FNAR01000022.1"/>
</dbReference>
<dbReference type="EMBL" id="RWGW01000030">
    <property type="protein sequence ID" value="RSK24254.1"/>
    <property type="molecule type" value="Genomic_DNA"/>
</dbReference>
<reference evidence="1 4" key="2">
    <citation type="submission" date="2018-12" db="EMBL/GenBank/DDBJ databases">
        <title>Comparitive functional genomics of dry heat resistant strains isolated from the viking spacecraft.</title>
        <authorList>
            <person name="Seuylemezian A."/>
            <person name="Vaishampayan P."/>
        </authorList>
    </citation>
    <scope>NUCLEOTIDE SEQUENCE [LARGE SCALE GENOMIC DNA]</scope>
    <source>
        <strain evidence="1 4">M6-11</strain>
    </source>
</reference>
<protein>
    <submittedName>
        <fullName evidence="2">Uncharacterized protein</fullName>
    </submittedName>
</protein>
<gene>
    <name evidence="1" type="ORF">EJA12_14390</name>
    <name evidence="2" type="ORF">SAMN04488126_12224</name>
</gene>
<dbReference type="AlphaFoldDB" id="A0A1G7FYZ7"/>
<name>A0A1G7FYZ7_9BACL</name>
<reference evidence="2 3" key="1">
    <citation type="submission" date="2016-10" db="EMBL/GenBank/DDBJ databases">
        <authorList>
            <person name="de Groot N.N."/>
        </authorList>
    </citation>
    <scope>NUCLEOTIDE SEQUENCE [LARGE SCALE GENOMIC DNA]</scope>
    <source>
        <strain evidence="2 3">CGMCC 1.6762</strain>
    </source>
</reference>
<proteinExistence type="predicted"/>
<organism evidence="2 3">
    <name type="scientific">Bhargavaea beijingensis</name>
    <dbReference type="NCBI Taxonomy" id="426756"/>
    <lineage>
        <taxon>Bacteria</taxon>
        <taxon>Bacillati</taxon>
        <taxon>Bacillota</taxon>
        <taxon>Bacilli</taxon>
        <taxon>Bacillales</taxon>
        <taxon>Caryophanaceae</taxon>
        <taxon>Bhargavaea</taxon>
    </lineage>
</organism>
<accession>A0A1G7FYZ7</accession>
<dbReference type="STRING" id="426756.SAMN04488126_12224"/>
<dbReference type="EMBL" id="FNAR01000022">
    <property type="protein sequence ID" value="SDE81126.1"/>
    <property type="molecule type" value="Genomic_DNA"/>
</dbReference>
<evidence type="ECO:0000313" key="4">
    <source>
        <dbReference type="Proteomes" id="UP000272481"/>
    </source>
</evidence>
<evidence type="ECO:0000313" key="1">
    <source>
        <dbReference type="EMBL" id="RSK24254.1"/>
    </source>
</evidence>
<dbReference type="Proteomes" id="UP000198823">
    <property type="component" value="Unassembled WGS sequence"/>
</dbReference>
<keyword evidence="4" id="KW-1185">Reference proteome</keyword>
<sequence>MDTPVLEAWQPVTNLERNDVCQTRIEINGKGLTIYLEDLKGNKVRVIYDQMSQIHDVVWTFRYTAEGPRNDLVKPMQEADARAIGLNKEKECFYKVLNSDLIRWFDQLPWMSSKDFPDVEHHLYFTMNEVYEVVADYEPRFVFE</sequence>
<dbReference type="OrthoDB" id="2455149at2"/>
<evidence type="ECO:0000313" key="2">
    <source>
        <dbReference type="EMBL" id="SDE81126.1"/>
    </source>
</evidence>
<evidence type="ECO:0000313" key="3">
    <source>
        <dbReference type="Proteomes" id="UP000198823"/>
    </source>
</evidence>